<evidence type="ECO:0008006" key="4">
    <source>
        <dbReference type="Google" id="ProtNLM"/>
    </source>
</evidence>
<protein>
    <recommendedName>
        <fullName evidence="4">General stress protein CsbD</fullName>
    </recommendedName>
</protein>
<feature type="region of interest" description="Disordered" evidence="1">
    <location>
        <begin position="1"/>
        <end position="29"/>
    </location>
</feature>
<feature type="region of interest" description="Disordered" evidence="1">
    <location>
        <begin position="58"/>
        <end position="86"/>
    </location>
</feature>
<keyword evidence="3" id="KW-1185">Reference proteome</keyword>
<dbReference type="InterPro" id="IPR036629">
    <property type="entry name" value="YjbJ_sf"/>
</dbReference>
<accession>A0ABV5F328</accession>
<gene>
    <name evidence="2" type="ORF">ACFFVB_12230</name>
</gene>
<dbReference type="RefSeq" id="WP_382383157.1">
    <property type="nucleotide sequence ID" value="NZ_JBHMEZ010000012.1"/>
</dbReference>
<proteinExistence type="predicted"/>
<evidence type="ECO:0000313" key="2">
    <source>
        <dbReference type="EMBL" id="MFB9053845.1"/>
    </source>
</evidence>
<evidence type="ECO:0000313" key="3">
    <source>
        <dbReference type="Proteomes" id="UP001589605"/>
    </source>
</evidence>
<reference evidence="2 3" key="1">
    <citation type="submission" date="2024-09" db="EMBL/GenBank/DDBJ databases">
        <authorList>
            <person name="Sun Q."/>
            <person name="Mori K."/>
        </authorList>
    </citation>
    <scope>NUCLEOTIDE SEQUENCE [LARGE SCALE GENOMIC DNA]</scope>
    <source>
        <strain evidence="2 3">CECT 8286</strain>
    </source>
</reference>
<comment type="caution">
    <text evidence="2">The sequence shown here is derived from an EMBL/GenBank/DDBJ whole genome shotgun (WGS) entry which is preliminary data.</text>
</comment>
<organism evidence="2 3">
    <name type="scientific">Formosa undariae</name>
    <dbReference type="NCBI Taxonomy" id="1325436"/>
    <lineage>
        <taxon>Bacteria</taxon>
        <taxon>Pseudomonadati</taxon>
        <taxon>Bacteroidota</taxon>
        <taxon>Flavobacteriia</taxon>
        <taxon>Flavobacteriales</taxon>
        <taxon>Flavobacteriaceae</taxon>
        <taxon>Formosa</taxon>
    </lineage>
</organism>
<dbReference type="Gene3D" id="1.10.1470.10">
    <property type="entry name" value="YjbJ"/>
    <property type="match status" value="1"/>
</dbReference>
<feature type="compositionally biased region" description="Basic and acidic residues" evidence="1">
    <location>
        <begin position="74"/>
        <end position="86"/>
    </location>
</feature>
<dbReference type="Proteomes" id="UP001589605">
    <property type="component" value="Unassembled WGS sequence"/>
</dbReference>
<sequence>MEDTDNEHNNNREQEREYREQNGHLDLNDLQKKWNEIQKEYRKQYPSLTSEDVDYRSGEFNSMTDRLAKRTNRSRKDVQKEINDWE</sequence>
<evidence type="ECO:0000256" key="1">
    <source>
        <dbReference type="SAM" id="MobiDB-lite"/>
    </source>
</evidence>
<dbReference type="EMBL" id="JBHMEZ010000012">
    <property type="protein sequence ID" value="MFB9053845.1"/>
    <property type="molecule type" value="Genomic_DNA"/>
</dbReference>
<name>A0ABV5F328_9FLAO</name>